<dbReference type="PANTHER" id="PTHR33908:SF11">
    <property type="entry name" value="MEMBRANE PROTEIN"/>
    <property type="match status" value="1"/>
</dbReference>
<feature type="transmembrane region" description="Helical" evidence="8">
    <location>
        <begin position="369"/>
        <end position="391"/>
    </location>
</feature>
<dbReference type="Pfam" id="PF13231">
    <property type="entry name" value="PMT_2"/>
    <property type="match status" value="1"/>
</dbReference>
<evidence type="ECO:0000313" key="11">
    <source>
        <dbReference type="Proteomes" id="UP000317371"/>
    </source>
</evidence>
<evidence type="ECO:0000313" key="10">
    <source>
        <dbReference type="EMBL" id="TQE95942.1"/>
    </source>
</evidence>
<dbReference type="GO" id="GO:0016763">
    <property type="term" value="F:pentosyltransferase activity"/>
    <property type="evidence" value="ECO:0007669"/>
    <property type="project" value="TreeGrafter"/>
</dbReference>
<feature type="transmembrane region" description="Helical" evidence="8">
    <location>
        <begin position="21"/>
        <end position="40"/>
    </location>
</feature>
<keyword evidence="5 8" id="KW-0812">Transmembrane</keyword>
<evidence type="ECO:0000256" key="4">
    <source>
        <dbReference type="ARBA" id="ARBA00022679"/>
    </source>
</evidence>
<dbReference type="OrthoDB" id="149990at2"/>
<evidence type="ECO:0000256" key="7">
    <source>
        <dbReference type="ARBA" id="ARBA00023136"/>
    </source>
</evidence>
<evidence type="ECO:0000256" key="2">
    <source>
        <dbReference type="ARBA" id="ARBA00022475"/>
    </source>
</evidence>
<feature type="transmembrane region" description="Helical" evidence="8">
    <location>
        <begin position="94"/>
        <end position="114"/>
    </location>
</feature>
<organism evidence="10 11">
    <name type="scientific">Litorilinea aerophila</name>
    <dbReference type="NCBI Taxonomy" id="1204385"/>
    <lineage>
        <taxon>Bacteria</taxon>
        <taxon>Bacillati</taxon>
        <taxon>Chloroflexota</taxon>
        <taxon>Caldilineae</taxon>
        <taxon>Caldilineales</taxon>
        <taxon>Caldilineaceae</taxon>
        <taxon>Litorilinea</taxon>
    </lineage>
</organism>
<dbReference type="InterPro" id="IPR038731">
    <property type="entry name" value="RgtA/B/C-like"/>
</dbReference>
<dbReference type="EMBL" id="VIGC01000010">
    <property type="protein sequence ID" value="TQE95942.1"/>
    <property type="molecule type" value="Genomic_DNA"/>
</dbReference>
<evidence type="ECO:0000259" key="9">
    <source>
        <dbReference type="Pfam" id="PF13231"/>
    </source>
</evidence>
<feature type="transmembrane region" description="Helical" evidence="8">
    <location>
        <begin position="192"/>
        <end position="209"/>
    </location>
</feature>
<protein>
    <recommendedName>
        <fullName evidence="9">Glycosyltransferase RgtA/B/C/D-like domain-containing protein</fullName>
    </recommendedName>
</protein>
<sequence>MRQAAHPRTATLRLGLATMDRWTWLALGVAVLGTGLRFLALGHKTLWLDEAFSLWMARQSLPDLVGWLIRIDQHPPLYYALLHGWMNLWGDSEAGVRSLSALCSGGSILFLYGAGRRLADARVGLMAATLLALAPFHVRYAQEARMYALLTLTAGAALYLLARFLQEPGRWRWGVGLAVAQAATMLTHNTAAAFFPLALNLGVLALWAVERRQPSATHLPGLDHPGFLRRWLGCQALALLLWSPWSWAFVEQARLVDQEFWILPPTLGTVWAAFRDFNVAHLGAPAGLPLAALGATVGGLLALYGLSRQRGGLGLLLASLFLVPALGELAVSLRRPIFSDRTLIWTALAYYLLVALGLGKLARAGRIRLAGAALAFLLALDLLGLGSYYLYFQKEEWDAAAAYVARESRPGDLLLFHASWVQLPFDYYLRRYHADPQAPLPERRGLPVDLFDRGVLEPKMSQADLPRLDRLVAGRERVWLIYSHEWYTDPERLTLQRLHEHFCLADKQTFVGLAVYRFEPCSP</sequence>
<dbReference type="PANTHER" id="PTHR33908">
    <property type="entry name" value="MANNOSYLTRANSFERASE YKCB-RELATED"/>
    <property type="match status" value="1"/>
</dbReference>
<feature type="transmembrane region" description="Helical" evidence="8">
    <location>
        <begin position="343"/>
        <end position="362"/>
    </location>
</feature>
<name>A0A540VGX7_9CHLR</name>
<dbReference type="GO" id="GO:0009103">
    <property type="term" value="P:lipopolysaccharide biosynthetic process"/>
    <property type="evidence" value="ECO:0007669"/>
    <property type="project" value="UniProtKB-ARBA"/>
</dbReference>
<feature type="transmembrane region" description="Helical" evidence="8">
    <location>
        <begin position="286"/>
        <end position="306"/>
    </location>
</feature>
<keyword evidence="2" id="KW-1003">Cell membrane</keyword>
<keyword evidence="7 8" id="KW-0472">Membrane</keyword>
<dbReference type="InParanoid" id="A0A540VGX7"/>
<keyword evidence="3" id="KW-0328">Glycosyltransferase</keyword>
<dbReference type="InterPro" id="IPR050297">
    <property type="entry name" value="LipidA_mod_glycosyltrf_83"/>
</dbReference>
<feature type="transmembrane region" description="Helical" evidence="8">
    <location>
        <begin position="121"/>
        <end position="138"/>
    </location>
</feature>
<evidence type="ECO:0000256" key="8">
    <source>
        <dbReference type="SAM" id="Phobius"/>
    </source>
</evidence>
<gene>
    <name evidence="10" type="ORF">FKZ61_09350</name>
</gene>
<reference evidence="10 11" key="1">
    <citation type="submission" date="2019-06" db="EMBL/GenBank/DDBJ databases">
        <title>Genome sequence of Litorilinea aerophila BAA-2444.</title>
        <authorList>
            <person name="Maclea K.S."/>
            <person name="Maurais E.G."/>
            <person name="Iannazzi L.C."/>
        </authorList>
    </citation>
    <scope>NUCLEOTIDE SEQUENCE [LARGE SCALE GENOMIC DNA]</scope>
    <source>
        <strain evidence="10 11">ATCC BAA-2444</strain>
    </source>
</reference>
<dbReference type="Proteomes" id="UP000317371">
    <property type="component" value="Unassembled WGS sequence"/>
</dbReference>
<evidence type="ECO:0000256" key="1">
    <source>
        <dbReference type="ARBA" id="ARBA00004651"/>
    </source>
</evidence>
<proteinExistence type="predicted"/>
<feature type="transmembrane region" description="Helical" evidence="8">
    <location>
        <begin position="313"/>
        <end position="331"/>
    </location>
</feature>
<keyword evidence="4" id="KW-0808">Transferase</keyword>
<feature type="domain" description="Glycosyltransferase RgtA/B/C/D-like" evidence="9">
    <location>
        <begin position="73"/>
        <end position="209"/>
    </location>
</feature>
<keyword evidence="6 8" id="KW-1133">Transmembrane helix</keyword>
<evidence type="ECO:0000256" key="3">
    <source>
        <dbReference type="ARBA" id="ARBA00022676"/>
    </source>
</evidence>
<comment type="caution">
    <text evidence="10">The sequence shown here is derived from an EMBL/GenBank/DDBJ whole genome shotgun (WGS) entry which is preliminary data.</text>
</comment>
<dbReference type="AlphaFoldDB" id="A0A540VGX7"/>
<accession>A0A540VGX7</accession>
<dbReference type="GO" id="GO:0005886">
    <property type="term" value="C:plasma membrane"/>
    <property type="evidence" value="ECO:0007669"/>
    <property type="project" value="UniProtKB-SubCell"/>
</dbReference>
<evidence type="ECO:0000256" key="5">
    <source>
        <dbReference type="ARBA" id="ARBA00022692"/>
    </source>
</evidence>
<feature type="transmembrane region" description="Helical" evidence="8">
    <location>
        <begin position="144"/>
        <end position="162"/>
    </location>
</feature>
<evidence type="ECO:0000256" key="6">
    <source>
        <dbReference type="ARBA" id="ARBA00022989"/>
    </source>
</evidence>
<keyword evidence="11" id="KW-1185">Reference proteome</keyword>
<comment type="subcellular location">
    <subcellularLocation>
        <location evidence="1">Cell membrane</location>
        <topology evidence="1">Multi-pass membrane protein</topology>
    </subcellularLocation>
</comment>